<dbReference type="InterPro" id="IPR018313">
    <property type="entry name" value="SBP_3_CS"/>
</dbReference>
<proteinExistence type="inferred from homology"/>
<dbReference type="PANTHER" id="PTHR35936">
    <property type="entry name" value="MEMBRANE-BOUND LYTIC MUREIN TRANSGLYCOSYLASE F"/>
    <property type="match status" value="1"/>
</dbReference>
<feature type="domain" description="Solute-binding protein family 3/N-terminal" evidence="5">
    <location>
        <begin position="31"/>
        <end position="252"/>
    </location>
</feature>
<evidence type="ECO:0000256" key="4">
    <source>
        <dbReference type="RuleBase" id="RU003744"/>
    </source>
</evidence>
<name>A0A9W6GM61_9FUSO</name>
<dbReference type="EMBL" id="BSDY01000021">
    <property type="protein sequence ID" value="GLI57639.1"/>
    <property type="molecule type" value="Genomic_DNA"/>
</dbReference>
<accession>A0A9W6GM61</accession>
<keyword evidence="7" id="KW-1185">Reference proteome</keyword>
<evidence type="ECO:0000313" key="6">
    <source>
        <dbReference type="EMBL" id="GLI57639.1"/>
    </source>
</evidence>
<dbReference type="Pfam" id="PF00497">
    <property type="entry name" value="SBP_bac_3"/>
    <property type="match status" value="1"/>
</dbReference>
<gene>
    <name evidence="6" type="ORF">PM10SUCC1_31530</name>
</gene>
<dbReference type="SMART" id="SM00062">
    <property type="entry name" value="PBPb"/>
    <property type="match status" value="1"/>
</dbReference>
<evidence type="ECO:0000313" key="7">
    <source>
        <dbReference type="Proteomes" id="UP001144471"/>
    </source>
</evidence>
<dbReference type="PROSITE" id="PS01039">
    <property type="entry name" value="SBP_BACTERIAL_3"/>
    <property type="match status" value="1"/>
</dbReference>
<dbReference type="Gene3D" id="3.40.190.10">
    <property type="entry name" value="Periplasmic binding protein-like II"/>
    <property type="match status" value="2"/>
</dbReference>
<dbReference type="InterPro" id="IPR001638">
    <property type="entry name" value="Solute-binding_3/MltF_N"/>
</dbReference>
<evidence type="ECO:0000256" key="3">
    <source>
        <dbReference type="ARBA" id="ARBA00022729"/>
    </source>
</evidence>
<comment type="caution">
    <text evidence="6">The sequence shown here is derived from an EMBL/GenBank/DDBJ whole genome shotgun (WGS) entry which is preliminary data.</text>
</comment>
<dbReference type="PANTHER" id="PTHR35936:SF19">
    <property type="entry name" value="AMINO-ACID-BINDING PROTEIN YXEM-RELATED"/>
    <property type="match status" value="1"/>
</dbReference>
<evidence type="ECO:0000259" key="5">
    <source>
        <dbReference type="SMART" id="SM00062"/>
    </source>
</evidence>
<comment type="similarity">
    <text evidence="2 4">Belongs to the bacterial solute-binding protein 3 family.</text>
</comment>
<dbReference type="SUPFAM" id="SSF53850">
    <property type="entry name" value="Periplasmic binding protein-like II"/>
    <property type="match status" value="1"/>
</dbReference>
<protein>
    <submittedName>
        <fullName evidence="6">Cyclohexadienyl dehydratase</fullName>
    </submittedName>
</protein>
<sequence length="252" mass="28427">MKKIVLILMIVIMSISAMGEGRVEKILEAGRIRVGTTGDYRPFTHVEDGRYEGYDIEVAKYIAQELEVEVEFVPTTWKTLLDDLEGDKFDIAMGGISRNTGRKVRAELSRPYLTYGKCPIVRKEDAGKYTSLEAIDQPGVRVGINIGGTNEKFAEANIKNAEIVRYKNNLDVPMAVMKGEVDVMISETPEGIHYANNYRELASPMTDNPMTKNQLGYLIPKGEYDMVSLINFIMEDMELKGVMDKLKEENIR</sequence>
<evidence type="ECO:0000256" key="1">
    <source>
        <dbReference type="ARBA" id="ARBA00004196"/>
    </source>
</evidence>
<organism evidence="6 7">
    <name type="scientific">Propionigenium maris DSM 9537</name>
    <dbReference type="NCBI Taxonomy" id="1123000"/>
    <lineage>
        <taxon>Bacteria</taxon>
        <taxon>Fusobacteriati</taxon>
        <taxon>Fusobacteriota</taxon>
        <taxon>Fusobacteriia</taxon>
        <taxon>Fusobacteriales</taxon>
        <taxon>Fusobacteriaceae</taxon>
        <taxon>Propionigenium</taxon>
    </lineage>
</organism>
<reference evidence="6" key="1">
    <citation type="submission" date="2022-12" db="EMBL/GenBank/DDBJ databases">
        <title>Reference genome sequencing for broad-spectrum identification of bacterial and archaeal isolates by mass spectrometry.</title>
        <authorList>
            <person name="Sekiguchi Y."/>
            <person name="Tourlousse D.M."/>
        </authorList>
    </citation>
    <scope>NUCLEOTIDE SEQUENCE</scope>
    <source>
        <strain evidence="6">10succ1</strain>
    </source>
</reference>
<evidence type="ECO:0000256" key="2">
    <source>
        <dbReference type="ARBA" id="ARBA00010333"/>
    </source>
</evidence>
<dbReference type="AlphaFoldDB" id="A0A9W6GM61"/>
<dbReference type="RefSeq" id="WP_281837318.1">
    <property type="nucleotide sequence ID" value="NZ_BSDY01000021.1"/>
</dbReference>
<dbReference type="Proteomes" id="UP001144471">
    <property type="component" value="Unassembled WGS sequence"/>
</dbReference>
<keyword evidence="3" id="KW-0732">Signal</keyword>
<comment type="subcellular location">
    <subcellularLocation>
        <location evidence="1">Cell envelope</location>
    </subcellularLocation>
</comment>
<dbReference type="GO" id="GO:0030313">
    <property type="term" value="C:cell envelope"/>
    <property type="evidence" value="ECO:0007669"/>
    <property type="project" value="UniProtKB-SubCell"/>
</dbReference>